<dbReference type="SMART" id="SM00347">
    <property type="entry name" value="HTH_MARR"/>
    <property type="match status" value="1"/>
</dbReference>
<dbReference type="InterPro" id="IPR036388">
    <property type="entry name" value="WH-like_DNA-bd_sf"/>
</dbReference>
<evidence type="ECO:0000313" key="4">
    <source>
        <dbReference type="Proteomes" id="UP001378188"/>
    </source>
</evidence>
<dbReference type="GO" id="GO:0006950">
    <property type="term" value="P:response to stress"/>
    <property type="evidence" value="ECO:0007669"/>
    <property type="project" value="TreeGrafter"/>
</dbReference>
<evidence type="ECO:0000256" key="1">
    <source>
        <dbReference type="SAM" id="MobiDB-lite"/>
    </source>
</evidence>
<dbReference type="Pfam" id="PF01047">
    <property type="entry name" value="MarR"/>
    <property type="match status" value="1"/>
</dbReference>
<dbReference type="PANTHER" id="PTHR33164">
    <property type="entry name" value="TRANSCRIPTIONAL REGULATOR, MARR FAMILY"/>
    <property type="match status" value="1"/>
</dbReference>
<dbReference type="InterPro" id="IPR000835">
    <property type="entry name" value="HTH_MarR-typ"/>
</dbReference>
<sequence>MQTRANTRAGATAATRTPTHRSEKKIPLTTSREELLIDGSDRAFRELVHDLFGFLARHEEIRAGHADVIGLGGVEYTVLISIAHLSVLGDVNVKTVADHLHLSGAFITSVTRRLVGRGLVHKEVDPTDRRRVTLRVSDEGYALLEDLAPVQRQINDVEFSCLSRKDFDTLRRIVKKLIDSGDEAIALQHYLQTRTR</sequence>
<comment type="caution">
    <text evidence="3">The sequence shown here is derived from an EMBL/GenBank/DDBJ whole genome shotgun (WGS) entry which is preliminary data.</text>
</comment>
<dbReference type="Gene3D" id="1.10.10.10">
    <property type="entry name" value="Winged helix-like DNA-binding domain superfamily/Winged helix DNA-binding domain"/>
    <property type="match status" value="1"/>
</dbReference>
<evidence type="ECO:0000259" key="2">
    <source>
        <dbReference type="PROSITE" id="PS50995"/>
    </source>
</evidence>
<reference evidence="3 4" key="1">
    <citation type="submission" date="2024-02" db="EMBL/GenBank/DDBJ databases">
        <title>Genome analysis and characterization of Microbaculum marinisediminis sp. nov., isolated from marine sediment.</title>
        <authorList>
            <person name="Du Z.-J."/>
            <person name="Ye Y.-Q."/>
            <person name="Zhang Z.-R."/>
            <person name="Yuan S.-M."/>
            <person name="Zhang X.-Y."/>
        </authorList>
    </citation>
    <scope>NUCLEOTIDE SEQUENCE [LARGE SCALE GENOMIC DNA]</scope>
    <source>
        <strain evidence="3 4">SDUM1044001</strain>
    </source>
</reference>
<feature type="compositionally biased region" description="Low complexity" evidence="1">
    <location>
        <begin position="1"/>
        <end position="17"/>
    </location>
</feature>
<dbReference type="InterPro" id="IPR039422">
    <property type="entry name" value="MarR/SlyA-like"/>
</dbReference>
<dbReference type="AlphaFoldDB" id="A0AAW9RP59"/>
<organism evidence="3 4">
    <name type="scientific">Microbaculum marinum</name>
    <dbReference type="NCBI Taxonomy" id="1764581"/>
    <lineage>
        <taxon>Bacteria</taxon>
        <taxon>Pseudomonadati</taxon>
        <taxon>Pseudomonadota</taxon>
        <taxon>Alphaproteobacteria</taxon>
        <taxon>Hyphomicrobiales</taxon>
        <taxon>Tepidamorphaceae</taxon>
        <taxon>Microbaculum</taxon>
    </lineage>
</organism>
<dbReference type="EMBL" id="JAZHOF010000002">
    <property type="protein sequence ID" value="MEJ8570645.1"/>
    <property type="molecule type" value="Genomic_DNA"/>
</dbReference>
<feature type="domain" description="HTH marR-type" evidence="2">
    <location>
        <begin position="44"/>
        <end position="179"/>
    </location>
</feature>
<dbReference type="PROSITE" id="PS50995">
    <property type="entry name" value="HTH_MARR_2"/>
    <property type="match status" value="1"/>
</dbReference>
<accession>A0AAW9RP59</accession>
<name>A0AAW9RP59_9HYPH</name>
<keyword evidence="4" id="KW-1185">Reference proteome</keyword>
<dbReference type="GO" id="GO:0003700">
    <property type="term" value="F:DNA-binding transcription factor activity"/>
    <property type="evidence" value="ECO:0007669"/>
    <property type="project" value="InterPro"/>
</dbReference>
<evidence type="ECO:0000313" key="3">
    <source>
        <dbReference type="EMBL" id="MEJ8570645.1"/>
    </source>
</evidence>
<feature type="region of interest" description="Disordered" evidence="1">
    <location>
        <begin position="1"/>
        <end position="25"/>
    </location>
</feature>
<protein>
    <submittedName>
        <fullName evidence="3">MarR family winged helix-turn-helix transcriptional regulator</fullName>
    </submittedName>
</protein>
<dbReference type="SUPFAM" id="SSF46785">
    <property type="entry name" value="Winged helix' DNA-binding domain"/>
    <property type="match status" value="1"/>
</dbReference>
<gene>
    <name evidence="3" type="ORF">V3328_04125</name>
</gene>
<dbReference type="PANTHER" id="PTHR33164:SF43">
    <property type="entry name" value="HTH-TYPE TRANSCRIPTIONAL REPRESSOR YETL"/>
    <property type="match status" value="1"/>
</dbReference>
<dbReference type="InterPro" id="IPR036390">
    <property type="entry name" value="WH_DNA-bd_sf"/>
</dbReference>
<dbReference type="RefSeq" id="WP_340328393.1">
    <property type="nucleotide sequence ID" value="NZ_JAZHOF010000002.1"/>
</dbReference>
<dbReference type="Proteomes" id="UP001378188">
    <property type="component" value="Unassembled WGS sequence"/>
</dbReference>
<proteinExistence type="predicted"/>